<name>X1AFD0_9ZZZZ</name>
<accession>X1AFD0</accession>
<protein>
    <submittedName>
        <fullName evidence="1">Uncharacterized protein</fullName>
    </submittedName>
</protein>
<feature type="non-terminal residue" evidence="1">
    <location>
        <position position="1"/>
    </location>
</feature>
<evidence type="ECO:0000313" key="1">
    <source>
        <dbReference type="EMBL" id="GAG80584.1"/>
    </source>
</evidence>
<organism evidence="1">
    <name type="scientific">marine sediment metagenome</name>
    <dbReference type="NCBI Taxonomy" id="412755"/>
    <lineage>
        <taxon>unclassified sequences</taxon>
        <taxon>metagenomes</taxon>
        <taxon>ecological metagenomes</taxon>
    </lineage>
</organism>
<dbReference type="EMBL" id="BART01013742">
    <property type="protein sequence ID" value="GAG80584.1"/>
    <property type="molecule type" value="Genomic_DNA"/>
</dbReference>
<comment type="caution">
    <text evidence="1">The sequence shown here is derived from an EMBL/GenBank/DDBJ whole genome shotgun (WGS) entry which is preliminary data.</text>
</comment>
<gene>
    <name evidence="1" type="ORF">S01H4_27909</name>
</gene>
<dbReference type="AlphaFoldDB" id="X1AFD0"/>
<sequence length="211" mass="24342">KDYTDGTLEHESIFSVFPPELMGQYDANGWVGETDLWHHAQLTNDEPPKPKLANFLLMYRNGIEPTGNTYFLEVAENTFEEQLVWGQYSMAQGNIVTADSNAVIYDREKTFGGIIPQNDITQIFWLDWLVQLYKKTAYRLNVTFPVRFGVYLKVTSISIIYLNGFYHFLASWQYETATGMLTLDLLRFGKIDAPFVETTKNGIMRFLGKDF</sequence>
<reference evidence="1" key="1">
    <citation type="journal article" date="2014" name="Front. Microbiol.">
        <title>High frequency of phylogenetically diverse reductive dehalogenase-homologous genes in deep subseafloor sedimentary metagenomes.</title>
        <authorList>
            <person name="Kawai M."/>
            <person name="Futagami T."/>
            <person name="Toyoda A."/>
            <person name="Takaki Y."/>
            <person name="Nishi S."/>
            <person name="Hori S."/>
            <person name="Arai W."/>
            <person name="Tsubouchi T."/>
            <person name="Morono Y."/>
            <person name="Uchiyama I."/>
            <person name="Ito T."/>
            <person name="Fujiyama A."/>
            <person name="Inagaki F."/>
            <person name="Takami H."/>
        </authorList>
    </citation>
    <scope>NUCLEOTIDE SEQUENCE</scope>
    <source>
        <strain evidence="1">Expedition CK06-06</strain>
    </source>
</reference>
<proteinExistence type="predicted"/>